<feature type="compositionally biased region" description="Low complexity" evidence="1">
    <location>
        <begin position="13"/>
        <end position="22"/>
    </location>
</feature>
<accession>A0AAD7RPU1</accession>
<evidence type="ECO:0000313" key="3">
    <source>
        <dbReference type="Proteomes" id="UP001221898"/>
    </source>
</evidence>
<evidence type="ECO:0000313" key="2">
    <source>
        <dbReference type="EMBL" id="KAJ8388129.1"/>
    </source>
</evidence>
<keyword evidence="3" id="KW-1185">Reference proteome</keyword>
<dbReference type="Proteomes" id="UP001221898">
    <property type="component" value="Unassembled WGS sequence"/>
</dbReference>
<dbReference type="EMBL" id="JAINUG010000200">
    <property type="protein sequence ID" value="KAJ8388129.1"/>
    <property type="molecule type" value="Genomic_DNA"/>
</dbReference>
<proteinExistence type="predicted"/>
<evidence type="ECO:0000256" key="1">
    <source>
        <dbReference type="SAM" id="MobiDB-lite"/>
    </source>
</evidence>
<feature type="region of interest" description="Disordered" evidence="1">
    <location>
        <begin position="1"/>
        <end position="25"/>
    </location>
</feature>
<dbReference type="AlphaFoldDB" id="A0AAD7RPU1"/>
<gene>
    <name evidence="2" type="ORF">AAFF_G00146200</name>
</gene>
<name>A0AAD7RPU1_9TELE</name>
<protein>
    <submittedName>
        <fullName evidence="2">Uncharacterized protein</fullName>
    </submittedName>
</protein>
<sequence length="102" mass="11350">MPAPATPSPAKVSPKPLQSSLNPLPPHPSSLRLQFQVVLSEPGKDLLKMMQVLQLLFFCWSQSIHLGQLQGLSHSHRHLHCTHLHQSWSGGLQHHVLATLHL</sequence>
<comment type="caution">
    <text evidence="2">The sequence shown here is derived from an EMBL/GenBank/DDBJ whole genome shotgun (WGS) entry which is preliminary data.</text>
</comment>
<organism evidence="2 3">
    <name type="scientific">Aldrovandia affinis</name>
    <dbReference type="NCBI Taxonomy" id="143900"/>
    <lineage>
        <taxon>Eukaryota</taxon>
        <taxon>Metazoa</taxon>
        <taxon>Chordata</taxon>
        <taxon>Craniata</taxon>
        <taxon>Vertebrata</taxon>
        <taxon>Euteleostomi</taxon>
        <taxon>Actinopterygii</taxon>
        <taxon>Neopterygii</taxon>
        <taxon>Teleostei</taxon>
        <taxon>Notacanthiformes</taxon>
        <taxon>Halosauridae</taxon>
        <taxon>Aldrovandia</taxon>
    </lineage>
</organism>
<reference evidence="2" key="1">
    <citation type="journal article" date="2023" name="Science">
        <title>Genome structures resolve the early diversification of teleost fishes.</title>
        <authorList>
            <person name="Parey E."/>
            <person name="Louis A."/>
            <person name="Montfort J."/>
            <person name="Bouchez O."/>
            <person name="Roques C."/>
            <person name="Iampietro C."/>
            <person name="Lluch J."/>
            <person name="Castinel A."/>
            <person name="Donnadieu C."/>
            <person name="Desvignes T."/>
            <person name="Floi Bucao C."/>
            <person name="Jouanno E."/>
            <person name="Wen M."/>
            <person name="Mejri S."/>
            <person name="Dirks R."/>
            <person name="Jansen H."/>
            <person name="Henkel C."/>
            <person name="Chen W.J."/>
            <person name="Zahm M."/>
            <person name="Cabau C."/>
            <person name="Klopp C."/>
            <person name="Thompson A.W."/>
            <person name="Robinson-Rechavi M."/>
            <person name="Braasch I."/>
            <person name="Lecointre G."/>
            <person name="Bobe J."/>
            <person name="Postlethwait J.H."/>
            <person name="Berthelot C."/>
            <person name="Roest Crollius H."/>
            <person name="Guiguen Y."/>
        </authorList>
    </citation>
    <scope>NUCLEOTIDE SEQUENCE</scope>
    <source>
        <strain evidence="2">NC1722</strain>
    </source>
</reference>